<dbReference type="Pfam" id="PF01774">
    <property type="entry name" value="UreD"/>
    <property type="match status" value="1"/>
</dbReference>
<dbReference type="EMBL" id="JALIDZ010000003">
    <property type="protein sequence ID" value="MCT8971547.1"/>
    <property type="molecule type" value="Genomic_DNA"/>
</dbReference>
<keyword evidence="5" id="KW-1185">Reference proteome</keyword>
<sequence length="256" mass="27416">MRVRIANAAGRSRLDRCYQSGSLKVRFPRQSDTEVPEAVLLNTAGGITGGDRFRAEAELDAGAALTLTSQAAEKIYRSSGGEGRFDVSLTLAAGARLAWLPHETILFDGGRYERRLDVIMEDDAEAVLCEAVILGRAAHGESVRDGLIADRWRIRRRGTLVYADNTTIHGNRGTDGRATLGGKRAFASLLVLATNAEARVAPARAALEDCPATGGASGWDGMLAVRLVADDGMALRQSIIKLCNATAIRLPRAWSI</sequence>
<organism evidence="4 5">
    <name type="scientific">Microbaculum marinisediminis</name>
    <dbReference type="NCBI Taxonomy" id="2931392"/>
    <lineage>
        <taxon>Bacteria</taxon>
        <taxon>Pseudomonadati</taxon>
        <taxon>Pseudomonadota</taxon>
        <taxon>Alphaproteobacteria</taxon>
        <taxon>Hyphomicrobiales</taxon>
        <taxon>Tepidamorphaceae</taxon>
        <taxon>Microbaculum</taxon>
    </lineage>
</organism>
<evidence type="ECO:0000256" key="1">
    <source>
        <dbReference type="ARBA" id="ARBA00007177"/>
    </source>
</evidence>
<comment type="subcellular location">
    <subcellularLocation>
        <location evidence="3">Cytoplasm</location>
    </subcellularLocation>
</comment>
<dbReference type="PANTHER" id="PTHR33643:SF1">
    <property type="entry name" value="UREASE ACCESSORY PROTEIN D"/>
    <property type="match status" value="1"/>
</dbReference>
<comment type="similarity">
    <text evidence="1 3">Belongs to the UreD family.</text>
</comment>
<dbReference type="HAMAP" id="MF_01384">
    <property type="entry name" value="UreD"/>
    <property type="match status" value="1"/>
</dbReference>
<keyword evidence="2 3" id="KW-0143">Chaperone</keyword>
<comment type="caution">
    <text evidence="4">The sequence shown here is derived from an EMBL/GenBank/DDBJ whole genome shotgun (WGS) entry which is preliminary data.</text>
</comment>
<accession>A0AAW5QX24</accession>
<dbReference type="AlphaFoldDB" id="A0AAW5QX24"/>
<dbReference type="Proteomes" id="UP001320898">
    <property type="component" value="Unassembled WGS sequence"/>
</dbReference>
<evidence type="ECO:0000313" key="4">
    <source>
        <dbReference type="EMBL" id="MCT8971547.1"/>
    </source>
</evidence>
<name>A0AAW5QX24_9HYPH</name>
<comment type="function">
    <text evidence="3">Required for maturation of urease via the functional incorporation of the urease nickel metallocenter.</text>
</comment>
<evidence type="ECO:0000256" key="2">
    <source>
        <dbReference type="ARBA" id="ARBA00023186"/>
    </source>
</evidence>
<evidence type="ECO:0000256" key="3">
    <source>
        <dbReference type="HAMAP-Rule" id="MF_01384"/>
    </source>
</evidence>
<dbReference type="GO" id="GO:0016151">
    <property type="term" value="F:nickel cation binding"/>
    <property type="evidence" value="ECO:0007669"/>
    <property type="project" value="UniProtKB-UniRule"/>
</dbReference>
<comment type="subunit">
    <text evidence="3">UreD, UreF and UreG form a complex that acts as a GTP-hydrolysis-dependent molecular chaperone, activating the urease apoprotein by helping to assemble the nickel containing metallocenter of UreC. The UreE protein probably delivers the nickel.</text>
</comment>
<dbReference type="InterPro" id="IPR002669">
    <property type="entry name" value="UreD"/>
</dbReference>
<reference evidence="4 5" key="1">
    <citation type="submission" date="2022-04" db="EMBL/GenBank/DDBJ databases">
        <authorList>
            <person name="Ye Y.-Q."/>
            <person name="Du Z.-J."/>
        </authorList>
    </citation>
    <scope>NUCLEOTIDE SEQUENCE [LARGE SCALE GENOMIC DNA]</scope>
    <source>
        <strain evidence="4 5">A6E488</strain>
    </source>
</reference>
<dbReference type="PANTHER" id="PTHR33643">
    <property type="entry name" value="UREASE ACCESSORY PROTEIN D"/>
    <property type="match status" value="1"/>
</dbReference>
<proteinExistence type="inferred from homology"/>
<protein>
    <recommendedName>
        <fullName evidence="3">Urease accessory protein UreD</fullName>
    </recommendedName>
</protein>
<dbReference type="GO" id="GO:0005737">
    <property type="term" value="C:cytoplasm"/>
    <property type="evidence" value="ECO:0007669"/>
    <property type="project" value="UniProtKB-SubCell"/>
</dbReference>
<keyword evidence="3" id="KW-0996">Nickel insertion</keyword>
<keyword evidence="3" id="KW-0963">Cytoplasm</keyword>
<dbReference type="RefSeq" id="WP_261615126.1">
    <property type="nucleotide sequence ID" value="NZ_JALIDZ010000003.1"/>
</dbReference>
<gene>
    <name evidence="3" type="primary">ureD</name>
    <name evidence="4" type="ORF">MUB46_06750</name>
</gene>
<evidence type="ECO:0000313" key="5">
    <source>
        <dbReference type="Proteomes" id="UP001320898"/>
    </source>
</evidence>